<organism evidence="1 2">
    <name type="scientific">Bacteroides helcogenes (strain ATCC 35417 / DSM 20613 / JCM 6297 / CCUG 15421 / P 36-108)</name>
    <dbReference type="NCBI Taxonomy" id="693979"/>
    <lineage>
        <taxon>Bacteria</taxon>
        <taxon>Pseudomonadati</taxon>
        <taxon>Bacteroidota</taxon>
        <taxon>Bacteroidia</taxon>
        <taxon>Bacteroidales</taxon>
        <taxon>Bacteroidaceae</taxon>
        <taxon>Bacteroides</taxon>
    </lineage>
</organism>
<dbReference type="STRING" id="693979.Bache_1775"/>
<proteinExistence type="predicted"/>
<dbReference type="Gene3D" id="2.40.128.510">
    <property type="entry name" value="Protein of unknown function DUF4738"/>
    <property type="match status" value="1"/>
</dbReference>
<dbReference type="Pfam" id="PF15889">
    <property type="entry name" value="DUF4738"/>
    <property type="match status" value="1"/>
</dbReference>
<dbReference type="EMBL" id="CP002352">
    <property type="protein sequence ID" value="ADV43760.1"/>
    <property type="molecule type" value="Genomic_DNA"/>
</dbReference>
<keyword evidence="2" id="KW-1185">Reference proteome</keyword>
<dbReference type="Proteomes" id="UP000008630">
    <property type="component" value="Chromosome"/>
</dbReference>
<dbReference type="HOGENOM" id="CLU_098277_1_0_10"/>
<dbReference type="AlphaFoldDB" id="E6SNL1"/>
<dbReference type="RefSeq" id="WP_013547354.1">
    <property type="nucleotide sequence ID" value="NC_014933.1"/>
</dbReference>
<evidence type="ECO:0000313" key="1">
    <source>
        <dbReference type="EMBL" id="ADV43760.1"/>
    </source>
</evidence>
<name>E6SNL1_BACT6</name>
<reference evidence="1 2" key="2">
    <citation type="journal article" date="2011" name="Stand. Genomic Sci.">
        <title>Complete genome sequence of Bacteroides helcogenes type strain (P 36-108).</title>
        <authorList>
            <person name="Pati A."/>
            <person name="Gronow S."/>
            <person name="Zeytun A."/>
            <person name="Lapidus A."/>
            <person name="Nolan M."/>
            <person name="Hammon N."/>
            <person name="Deshpande S."/>
            <person name="Cheng J.F."/>
            <person name="Tapia R."/>
            <person name="Han C."/>
            <person name="Goodwin L."/>
            <person name="Pitluck S."/>
            <person name="Liolios K."/>
            <person name="Pagani I."/>
            <person name="Ivanova N."/>
            <person name="Mavromatis K."/>
            <person name="Chen A."/>
            <person name="Palaniappan K."/>
            <person name="Land M."/>
            <person name="Hauser L."/>
            <person name="Chang Y.J."/>
            <person name="Jeffries C.D."/>
            <person name="Detter J.C."/>
            <person name="Brambilla E."/>
            <person name="Rohde M."/>
            <person name="Goker M."/>
            <person name="Woyke T."/>
            <person name="Bristow J."/>
            <person name="Eisen J.A."/>
            <person name="Markowitz V."/>
            <person name="Hugenholtz P."/>
            <person name="Kyrpides N.C."/>
            <person name="Klenk H.P."/>
            <person name="Lucas S."/>
        </authorList>
    </citation>
    <scope>NUCLEOTIDE SEQUENCE [LARGE SCALE GENOMIC DNA]</scope>
    <source>
        <strain evidence="2">ATCC 35417 / DSM 20613 / JCM 6297 / CCUG 15421 / P 36-108</strain>
    </source>
</reference>
<dbReference type="OrthoDB" id="1086474at2"/>
<gene>
    <name evidence="1" type="ordered locus">Bache_1775</name>
</gene>
<dbReference type="PATRIC" id="fig|693979.3.peg.1880"/>
<dbReference type="eggNOG" id="ENOG5033QXS">
    <property type="taxonomic scope" value="Bacteria"/>
</dbReference>
<accession>E6SNL1</accession>
<reference key="1">
    <citation type="submission" date="2010-11" db="EMBL/GenBank/DDBJ databases">
        <title>The complete genome of Bacteroides helcogenes P 36-108.</title>
        <authorList>
            <consortium name="US DOE Joint Genome Institute (JGI-PGF)"/>
            <person name="Lucas S."/>
            <person name="Copeland A."/>
            <person name="Lapidus A."/>
            <person name="Bruce D."/>
            <person name="Goodwin L."/>
            <person name="Pitluck S."/>
            <person name="Kyrpides N."/>
            <person name="Mavromatis K."/>
            <person name="Ivanova N."/>
            <person name="Zeytun A."/>
            <person name="Brettin T."/>
            <person name="Detter J.C."/>
            <person name="Tapia R."/>
            <person name="Han C."/>
            <person name="Land M."/>
            <person name="Hauser L."/>
            <person name="Markowitz V."/>
            <person name="Cheng J.-F."/>
            <person name="Hugenholtz P."/>
            <person name="Woyke T."/>
            <person name="Wu D."/>
            <person name="Gronow S."/>
            <person name="Wellnitz S."/>
            <person name="Brambilla E."/>
            <person name="Klenk H.-P."/>
            <person name="Eisen J.A."/>
        </authorList>
    </citation>
    <scope>NUCLEOTIDE SEQUENCE</scope>
    <source>
        <strain>P 36-108</strain>
    </source>
</reference>
<protein>
    <recommendedName>
        <fullName evidence="3">Lipoprotein</fullName>
    </recommendedName>
</protein>
<evidence type="ECO:0000313" key="2">
    <source>
        <dbReference type="Proteomes" id="UP000008630"/>
    </source>
</evidence>
<dbReference type="InterPro" id="IPR031762">
    <property type="entry name" value="DUF4738"/>
</dbReference>
<evidence type="ECO:0008006" key="3">
    <source>
        <dbReference type="Google" id="ProtNLM"/>
    </source>
</evidence>
<sequence length="181" mass="20063">MKNIVYALACVSVICLSACSSKSKNGNDMQVLMQDSTESAGPQRMQVSDVKTVFAYKGKDYESSVVRKPDESLPIVTNEQGEKFVDNHITLHITCGGKQVVDKVFTKESFASLIDAKFMKYAILEGLVFDRVTPQGMIYAASVCYPQSDLYVPIRLTVTAEGNISMTKEELMEDYRTDSIS</sequence>
<dbReference type="KEGG" id="bhl:Bache_1775"/>